<dbReference type="EC" id="2.7.2.4" evidence="14"/>
<evidence type="ECO:0000259" key="17">
    <source>
        <dbReference type="Pfam" id="PF13840"/>
    </source>
</evidence>
<dbReference type="InterPro" id="IPR027795">
    <property type="entry name" value="CASTOR_ACT_dom"/>
</dbReference>
<comment type="similarity">
    <text evidence="5 14">Belongs to the aspartokinase family.</text>
</comment>
<evidence type="ECO:0000256" key="12">
    <source>
        <dbReference type="ARBA" id="ARBA00023154"/>
    </source>
</evidence>
<gene>
    <name evidence="18" type="primary">dapG</name>
    <name evidence="18" type="ORF">KQI86_00570</name>
</gene>
<dbReference type="PIRSF" id="PIRSF000726">
    <property type="entry name" value="Asp_kin"/>
    <property type="match status" value="1"/>
</dbReference>
<evidence type="ECO:0000256" key="2">
    <source>
        <dbReference type="ARBA" id="ARBA00004766"/>
    </source>
</evidence>
<dbReference type="GO" id="GO:0004072">
    <property type="term" value="F:aspartate kinase activity"/>
    <property type="evidence" value="ECO:0007669"/>
    <property type="project" value="UniProtKB-EC"/>
</dbReference>
<keyword evidence="7 14" id="KW-0808">Transferase</keyword>
<evidence type="ECO:0000256" key="5">
    <source>
        <dbReference type="ARBA" id="ARBA00010122"/>
    </source>
</evidence>
<evidence type="ECO:0000259" key="16">
    <source>
        <dbReference type="Pfam" id="PF00696"/>
    </source>
</evidence>
<evidence type="ECO:0000313" key="19">
    <source>
        <dbReference type="Proteomes" id="UP000726170"/>
    </source>
</evidence>
<comment type="catalytic activity">
    <reaction evidence="13 14">
        <text>L-aspartate + ATP = 4-phospho-L-aspartate + ADP</text>
        <dbReference type="Rhea" id="RHEA:23776"/>
        <dbReference type="ChEBI" id="CHEBI:29991"/>
        <dbReference type="ChEBI" id="CHEBI:30616"/>
        <dbReference type="ChEBI" id="CHEBI:57535"/>
        <dbReference type="ChEBI" id="CHEBI:456216"/>
        <dbReference type="EC" id="2.7.2.4"/>
    </reaction>
</comment>
<sequence length="401" mass="43628">MKIIVQKFGGTSVSTHERRLMVINKIIKAKEEGFFPVVVVSAMGRKGEPYATDTLLSLTSNRLKERNKLSIDLLMACGEIISTVVMTDELLDKGVDAIPMTGGQAGIITDDNYNSATMVGLDPNKILKALEEGKVPIIAGFQGVSENGFLTTLGRGGSDVTAALLGVALKAEGVEIYTDVDGIMTADPRIVSDASLIKEISYNEVFQFADQGAKVIHPRAVEIAMKGNIPLIIKNTLSNCQGTIINNIGDLNLNNIITGITHMSSRVQIKVALKDNENNAHYYSLLNILAEASISIDLINVFPEDNIFTIDGSDFDKFNDIMNNLNLKYSYIDNCSKVAIIGSRMRGIPGVMAKILKCLNLENIKVLQTADSHTTIWCLVEGQYTEKAINALHKGFNLGHH</sequence>
<evidence type="ECO:0000313" key="18">
    <source>
        <dbReference type="EMBL" id="MBU5482795.1"/>
    </source>
</evidence>
<dbReference type="CDD" id="cd04914">
    <property type="entry name" value="ACT_AKi-DapG-BS_1"/>
    <property type="match status" value="1"/>
</dbReference>
<protein>
    <recommendedName>
        <fullName evidence="14">Aspartokinase</fullName>
        <ecNumber evidence="14">2.7.2.4</ecNumber>
    </recommendedName>
</protein>
<keyword evidence="19" id="KW-1185">Reference proteome</keyword>
<dbReference type="InterPro" id="IPR001048">
    <property type="entry name" value="Asp/Glu/Uridylate_kinase"/>
</dbReference>
<evidence type="ECO:0000256" key="13">
    <source>
        <dbReference type="ARBA" id="ARBA00047872"/>
    </source>
</evidence>
<comment type="pathway">
    <text evidence="3 15">Amino-acid biosynthesis; L-methionine biosynthesis via de novo pathway; L-homoserine from L-aspartate: step 1/3.</text>
</comment>
<dbReference type="PROSITE" id="PS00324">
    <property type="entry name" value="ASPARTOKINASE"/>
    <property type="match status" value="1"/>
</dbReference>
<evidence type="ECO:0000256" key="9">
    <source>
        <dbReference type="ARBA" id="ARBA00022777"/>
    </source>
</evidence>
<dbReference type="PANTHER" id="PTHR21499:SF3">
    <property type="entry name" value="ASPARTOKINASE"/>
    <property type="match status" value="1"/>
</dbReference>
<keyword evidence="11" id="KW-0220">Diaminopimelate biosynthesis</keyword>
<evidence type="ECO:0000256" key="7">
    <source>
        <dbReference type="ARBA" id="ARBA00022679"/>
    </source>
</evidence>
<evidence type="ECO:0000256" key="11">
    <source>
        <dbReference type="ARBA" id="ARBA00022915"/>
    </source>
</evidence>
<accession>A0ABS6ECL2</accession>
<keyword evidence="6 15" id="KW-0028">Amino-acid biosynthesis</keyword>
<evidence type="ECO:0000256" key="3">
    <source>
        <dbReference type="ARBA" id="ARBA00004986"/>
    </source>
</evidence>
<keyword evidence="12" id="KW-0457">Lysine biosynthesis</keyword>
<dbReference type="RefSeq" id="WP_216437214.1">
    <property type="nucleotide sequence ID" value="NZ_JAHLQF010000001.1"/>
</dbReference>
<keyword evidence="8" id="KW-0547">Nucleotide-binding</keyword>
<dbReference type="InterPro" id="IPR018042">
    <property type="entry name" value="Aspartate_kinase_CS"/>
</dbReference>
<evidence type="ECO:0000256" key="10">
    <source>
        <dbReference type="ARBA" id="ARBA00022840"/>
    </source>
</evidence>
<dbReference type="EMBL" id="JAHLQF010000001">
    <property type="protein sequence ID" value="MBU5482795.1"/>
    <property type="molecule type" value="Genomic_DNA"/>
</dbReference>
<feature type="domain" description="CASTOR ACT" evidence="17">
    <location>
        <begin position="332"/>
        <end position="394"/>
    </location>
</feature>
<dbReference type="NCBIfam" id="TIGR00657">
    <property type="entry name" value="asp_kinases"/>
    <property type="match status" value="1"/>
</dbReference>
<evidence type="ECO:0000256" key="14">
    <source>
        <dbReference type="RuleBase" id="RU003448"/>
    </source>
</evidence>
<comment type="pathway">
    <text evidence="4 15">Amino-acid biosynthesis; L-threonine biosynthesis; L-threonine from L-aspartate: step 1/5.</text>
</comment>
<dbReference type="PANTHER" id="PTHR21499">
    <property type="entry name" value="ASPARTATE KINASE"/>
    <property type="match status" value="1"/>
</dbReference>
<proteinExistence type="inferred from homology"/>
<organism evidence="18 19">
    <name type="scientific">Clostridium mobile</name>
    <dbReference type="NCBI Taxonomy" id="2841512"/>
    <lineage>
        <taxon>Bacteria</taxon>
        <taxon>Bacillati</taxon>
        <taxon>Bacillota</taxon>
        <taxon>Clostridia</taxon>
        <taxon>Eubacteriales</taxon>
        <taxon>Clostridiaceae</taxon>
        <taxon>Clostridium</taxon>
    </lineage>
</organism>
<evidence type="ECO:0000256" key="6">
    <source>
        <dbReference type="ARBA" id="ARBA00022605"/>
    </source>
</evidence>
<keyword evidence="9 14" id="KW-0418">Kinase</keyword>
<keyword evidence="10" id="KW-0067">ATP-binding</keyword>
<dbReference type="NCBIfam" id="NF006068">
    <property type="entry name" value="PRK08210.1"/>
    <property type="match status" value="1"/>
</dbReference>
<reference evidence="18 19" key="1">
    <citation type="submission" date="2021-06" db="EMBL/GenBank/DDBJ databases">
        <authorList>
            <person name="Sun Q."/>
            <person name="Li D."/>
        </authorList>
    </citation>
    <scope>NUCLEOTIDE SEQUENCE [LARGE SCALE GENOMIC DNA]</scope>
    <source>
        <strain evidence="18 19">MSJ-11</strain>
    </source>
</reference>
<comment type="caution">
    <text evidence="18">The sequence shown here is derived from an EMBL/GenBank/DDBJ whole genome shotgun (WGS) entry which is preliminary data.</text>
</comment>
<evidence type="ECO:0000256" key="8">
    <source>
        <dbReference type="ARBA" id="ARBA00022741"/>
    </source>
</evidence>
<evidence type="ECO:0000256" key="15">
    <source>
        <dbReference type="RuleBase" id="RU004249"/>
    </source>
</evidence>
<feature type="domain" description="Aspartate/glutamate/uridylate kinase" evidence="16">
    <location>
        <begin position="2"/>
        <end position="235"/>
    </location>
</feature>
<evidence type="ECO:0000256" key="4">
    <source>
        <dbReference type="ARBA" id="ARBA00005139"/>
    </source>
</evidence>
<dbReference type="InterPro" id="IPR005260">
    <property type="entry name" value="Asp_kin_monofn"/>
</dbReference>
<dbReference type="Pfam" id="PF00696">
    <property type="entry name" value="AA_kinase"/>
    <property type="match status" value="1"/>
</dbReference>
<evidence type="ECO:0000256" key="1">
    <source>
        <dbReference type="ARBA" id="ARBA00003121"/>
    </source>
</evidence>
<name>A0ABS6ECL2_9CLOT</name>
<dbReference type="InterPro" id="IPR001341">
    <property type="entry name" value="Asp_kinase"/>
</dbReference>
<comment type="function">
    <text evidence="1">Catalyzes the phosphorylation of the beta-carboxyl group of aspartic acid with ATP to yield 4-phospho-L-aspartate, which is involved in the branched biosynthetic pathway leading to the biosynthesis of amino acids threonine, isoleucine and methionine.</text>
</comment>
<dbReference type="Pfam" id="PF13840">
    <property type="entry name" value="ACT_7"/>
    <property type="match status" value="1"/>
</dbReference>
<comment type="pathway">
    <text evidence="2 15">Amino-acid biosynthesis; L-lysine biosynthesis via DAP pathway; (S)-tetrahydrodipicolinate from L-aspartate: step 1/4.</text>
</comment>
<dbReference type="Proteomes" id="UP000726170">
    <property type="component" value="Unassembled WGS sequence"/>
</dbReference>